<evidence type="ECO:0000313" key="5">
    <source>
        <dbReference type="Proteomes" id="UP000606172"/>
    </source>
</evidence>
<dbReference type="AlphaFoldDB" id="A0A919RL28"/>
<keyword evidence="5" id="KW-1185">Reference proteome</keyword>
<accession>A0A919RL28</accession>
<dbReference type="GO" id="GO:0016747">
    <property type="term" value="F:acyltransferase activity, transferring groups other than amino-acyl groups"/>
    <property type="evidence" value="ECO:0007669"/>
    <property type="project" value="InterPro"/>
</dbReference>
<keyword evidence="2" id="KW-0012">Acyltransferase</keyword>
<proteinExistence type="predicted"/>
<dbReference type="PROSITE" id="PS51186">
    <property type="entry name" value="GNAT"/>
    <property type="match status" value="1"/>
</dbReference>
<dbReference type="SUPFAM" id="SSF55729">
    <property type="entry name" value="Acyl-CoA N-acyltransferases (Nat)"/>
    <property type="match status" value="1"/>
</dbReference>
<dbReference type="Gene3D" id="3.40.630.30">
    <property type="match status" value="1"/>
</dbReference>
<feature type="domain" description="N-acetyltransferase" evidence="3">
    <location>
        <begin position="40"/>
        <end position="221"/>
    </location>
</feature>
<organism evidence="4 5">
    <name type="scientific">Sinosporangium siamense</name>
    <dbReference type="NCBI Taxonomy" id="1367973"/>
    <lineage>
        <taxon>Bacteria</taxon>
        <taxon>Bacillati</taxon>
        <taxon>Actinomycetota</taxon>
        <taxon>Actinomycetes</taxon>
        <taxon>Streptosporangiales</taxon>
        <taxon>Streptosporangiaceae</taxon>
        <taxon>Sinosporangium</taxon>
    </lineage>
</organism>
<dbReference type="PANTHER" id="PTHR43877">
    <property type="entry name" value="AMINOALKYLPHOSPHONATE N-ACETYLTRANSFERASE-RELATED-RELATED"/>
    <property type="match status" value="1"/>
</dbReference>
<evidence type="ECO:0000259" key="3">
    <source>
        <dbReference type="PROSITE" id="PS51186"/>
    </source>
</evidence>
<dbReference type="Proteomes" id="UP000606172">
    <property type="component" value="Unassembled WGS sequence"/>
</dbReference>
<dbReference type="InterPro" id="IPR016181">
    <property type="entry name" value="Acyl_CoA_acyltransferase"/>
</dbReference>
<evidence type="ECO:0000256" key="2">
    <source>
        <dbReference type="ARBA" id="ARBA00023315"/>
    </source>
</evidence>
<reference evidence="4" key="1">
    <citation type="submission" date="2021-01" db="EMBL/GenBank/DDBJ databases">
        <title>Whole genome shotgun sequence of Sinosporangium siamense NBRC 109515.</title>
        <authorList>
            <person name="Komaki H."/>
            <person name="Tamura T."/>
        </authorList>
    </citation>
    <scope>NUCLEOTIDE SEQUENCE</scope>
    <source>
        <strain evidence="4">NBRC 109515</strain>
    </source>
</reference>
<name>A0A919RL28_9ACTN</name>
<dbReference type="InterPro" id="IPR050832">
    <property type="entry name" value="Bact_Acetyltransf"/>
</dbReference>
<evidence type="ECO:0000313" key="4">
    <source>
        <dbReference type="EMBL" id="GII95796.1"/>
    </source>
</evidence>
<dbReference type="EMBL" id="BOOW01000038">
    <property type="protein sequence ID" value="GII95796.1"/>
    <property type="molecule type" value="Genomic_DNA"/>
</dbReference>
<protein>
    <recommendedName>
        <fullName evidence="3">N-acetyltransferase domain-containing protein</fullName>
    </recommendedName>
</protein>
<dbReference type="InterPro" id="IPR000182">
    <property type="entry name" value="GNAT_dom"/>
</dbReference>
<gene>
    <name evidence="4" type="ORF">Ssi02_60270</name>
</gene>
<sequence>MRGDRQSRTSFLTPGLPNIPGEAFPAIDGSVSGYANLYAMHIRSGTKDDAEHIAELHTRSWLTAYAGIMPATYLDGPLLDERKAMWSTRLATVTAEQDDARCLLVAVDGSALLGFAYLTVGTDGRILLDNLHVQPERKQSGIGRQLVYHAFGWASEQHPDKAVYLEVLRDNVAAITFYRRLGGHPTKEFVERFPAGFELPVVEYIWGPDSVRSFADKRSTTDRLAF</sequence>
<dbReference type="RefSeq" id="WP_204030830.1">
    <property type="nucleotide sequence ID" value="NZ_BOOW01000038.1"/>
</dbReference>
<dbReference type="CDD" id="cd04301">
    <property type="entry name" value="NAT_SF"/>
    <property type="match status" value="1"/>
</dbReference>
<comment type="caution">
    <text evidence="4">The sequence shown here is derived from an EMBL/GenBank/DDBJ whole genome shotgun (WGS) entry which is preliminary data.</text>
</comment>
<dbReference type="Pfam" id="PF00583">
    <property type="entry name" value="Acetyltransf_1"/>
    <property type="match status" value="1"/>
</dbReference>
<evidence type="ECO:0000256" key="1">
    <source>
        <dbReference type="ARBA" id="ARBA00022679"/>
    </source>
</evidence>
<keyword evidence="1" id="KW-0808">Transferase</keyword>